<accession>A0A7S2XDS1</accession>
<reference evidence="1" key="1">
    <citation type="submission" date="2021-01" db="EMBL/GenBank/DDBJ databases">
        <authorList>
            <person name="Corre E."/>
            <person name="Pelletier E."/>
            <person name="Niang G."/>
            <person name="Scheremetjew M."/>
            <person name="Finn R."/>
            <person name="Kale V."/>
            <person name="Holt S."/>
            <person name="Cochrane G."/>
            <person name="Meng A."/>
            <person name="Brown T."/>
            <person name="Cohen L."/>
        </authorList>
    </citation>
    <scope>NUCLEOTIDE SEQUENCE</scope>
    <source>
        <strain evidence="1">CCMP622</strain>
    </source>
</reference>
<dbReference type="AlphaFoldDB" id="A0A7S2XDS1"/>
<name>A0A7S2XDS1_9EUKA</name>
<proteinExistence type="predicted"/>
<dbReference type="EMBL" id="HBHP01025915">
    <property type="protein sequence ID" value="CAD9772116.1"/>
    <property type="molecule type" value="Transcribed_RNA"/>
</dbReference>
<gene>
    <name evidence="1" type="ORF">LSP00402_LOCUS16106</name>
</gene>
<organism evidence="1">
    <name type="scientific">Lotharella oceanica</name>
    <dbReference type="NCBI Taxonomy" id="641309"/>
    <lineage>
        <taxon>Eukaryota</taxon>
        <taxon>Sar</taxon>
        <taxon>Rhizaria</taxon>
        <taxon>Cercozoa</taxon>
        <taxon>Chlorarachniophyceae</taxon>
        <taxon>Lotharella</taxon>
    </lineage>
</organism>
<sequence>MINLLFMFVDSFFNIDTYSIFLNSKSIFTIPKYISILYDIHDYFLKFFQAYDNSSNTIKIQMIIKKIFNRNIQCKITIFMHNFFIPDYYTNTVICKNKFYKIYNFKFVRKIQNTYLYFARIGKNKWLNLIFSVIEINSRTNLLIIFQNKQEAKLLHMIIQEIFYRKEILYISKTETLNYLKQKTSKFINKNNIIIITSMESIDKISEIKVSWVLIPITDFDLKYKKLKENIKKLKFFKKIHNILLISSIEKNKLSPVHYLTLFKTYNFKKFILLDFSLISDSIQKKKNIRKKINIFFKNKIINFLQSNNIDFYQIIQKILIYSKF</sequence>
<evidence type="ECO:0000313" key="1">
    <source>
        <dbReference type="EMBL" id="CAD9772116.1"/>
    </source>
</evidence>
<protein>
    <submittedName>
        <fullName evidence="1">Uncharacterized protein</fullName>
    </submittedName>
</protein>